<comment type="caution">
    <text evidence="11">The sequence shown here is derived from an EMBL/GenBank/DDBJ whole genome shotgun (WGS) entry which is preliminary data.</text>
</comment>
<dbReference type="OrthoDB" id="9796017at2"/>
<feature type="transmembrane region" description="Helical" evidence="9">
    <location>
        <begin position="166"/>
        <end position="186"/>
    </location>
</feature>
<gene>
    <name evidence="11" type="ORF">DFH01_03555</name>
</gene>
<dbReference type="GO" id="GO:0005886">
    <property type="term" value="C:plasma membrane"/>
    <property type="evidence" value="ECO:0007669"/>
    <property type="project" value="UniProtKB-SubCell"/>
</dbReference>
<protein>
    <submittedName>
        <fullName evidence="11">ABC transporter permease</fullName>
    </submittedName>
</protein>
<name>A0A317FLB8_9PROT</name>
<evidence type="ECO:0000256" key="9">
    <source>
        <dbReference type="SAM" id="Phobius"/>
    </source>
</evidence>
<keyword evidence="7" id="KW-0625">Polysaccharide transport</keyword>
<comment type="subcellular location">
    <subcellularLocation>
        <location evidence="1">Cell membrane</location>
        <topology evidence="1">Multi-pass membrane protein</topology>
    </subcellularLocation>
</comment>
<dbReference type="GO" id="GO:0015774">
    <property type="term" value="P:polysaccharide transport"/>
    <property type="evidence" value="ECO:0007669"/>
    <property type="project" value="UniProtKB-KW"/>
</dbReference>
<dbReference type="RefSeq" id="WP_109868997.1">
    <property type="nucleotide sequence ID" value="NZ_QGNA01000001.1"/>
</dbReference>
<dbReference type="AlphaFoldDB" id="A0A317FLB8"/>
<evidence type="ECO:0000256" key="3">
    <source>
        <dbReference type="ARBA" id="ARBA00022448"/>
    </source>
</evidence>
<evidence type="ECO:0000313" key="12">
    <source>
        <dbReference type="Proteomes" id="UP000245765"/>
    </source>
</evidence>
<accession>A0A317FLB8</accession>
<evidence type="ECO:0000256" key="4">
    <source>
        <dbReference type="ARBA" id="ARBA00022475"/>
    </source>
</evidence>
<dbReference type="EMBL" id="QGNA01000001">
    <property type="protein sequence ID" value="PWS38376.1"/>
    <property type="molecule type" value="Genomic_DNA"/>
</dbReference>
<comment type="similarity">
    <text evidence="2">Belongs to the ABC-2 integral membrane protein family.</text>
</comment>
<feature type="transmembrane region" description="Helical" evidence="9">
    <location>
        <begin position="249"/>
        <end position="271"/>
    </location>
</feature>
<dbReference type="Pfam" id="PF01061">
    <property type="entry name" value="ABC2_membrane"/>
    <property type="match status" value="1"/>
</dbReference>
<feature type="domain" description="ABC-2 type transporter transmembrane" evidence="10">
    <location>
        <begin position="41"/>
        <end position="240"/>
    </location>
</feature>
<keyword evidence="7" id="KW-0762">Sugar transport</keyword>
<keyword evidence="5 9" id="KW-0812">Transmembrane</keyword>
<dbReference type="Proteomes" id="UP000245765">
    <property type="component" value="Unassembled WGS sequence"/>
</dbReference>
<dbReference type="GO" id="GO:0140359">
    <property type="term" value="F:ABC-type transporter activity"/>
    <property type="evidence" value="ECO:0007669"/>
    <property type="project" value="InterPro"/>
</dbReference>
<keyword evidence="12" id="KW-1185">Reference proteome</keyword>
<evidence type="ECO:0000313" key="11">
    <source>
        <dbReference type="EMBL" id="PWS38376.1"/>
    </source>
</evidence>
<evidence type="ECO:0000256" key="2">
    <source>
        <dbReference type="ARBA" id="ARBA00007783"/>
    </source>
</evidence>
<evidence type="ECO:0000259" key="10">
    <source>
        <dbReference type="Pfam" id="PF01061"/>
    </source>
</evidence>
<sequence>MRSPTLPLASPRYVRDAADPRHVERAIDDMRGGLARWRLAMALARLDIRNRYRGSVIGPFWLTVSTAVMVAGIGLLYSTLFRLPLTEYLPYLTVSLLVWNTLNQIINDAGNSLIASEGVIRQVPLPYTVHVLRFVIRNVIVAAHSLPLIAVVFLICGVVPGWGALMALPGLALLFINAFAGGLFLGMICARFRDIQQIVASVMQLAFFMTPVIWKPELLREWQVLLPLNPFFALMETVRGPLVEGGASWLIWLAALVYTAAACAVAFVFFVRFRARIAFWV</sequence>
<keyword evidence="6 9" id="KW-1133">Transmembrane helix</keyword>
<evidence type="ECO:0000256" key="6">
    <source>
        <dbReference type="ARBA" id="ARBA00022989"/>
    </source>
</evidence>
<keyword evidence="4" id="KW-1003">Cell membrane</keyword>
<evidence type="ECO:0000256" key="7">
    <source>
        <dbReference type="ARBA" id="ARBA00023047"/>
    </source>
</evidence>
<evidence type="ECO:0000256" key="1">
    <source>
        <dbReference type="ARBA" id="ARBA00004651"/>
    </source>
</evidence>
<keyword evidence="8 9" id="KW-0472">Membrane</keyword>
<keyword evidence="3" id="KW-0813">Transport</keyword>
<proteinExistence type="inferred from homology"/>
<evidence type="ECO:0000256" key="8">
    <source>
        <dbReference type="ARBA" id="ARBA00023136"/>
    </source>
</evidence>
<dbReference type="PANTHER" id="PTHR30413:SF10">
    <property type="entry name" value="CAPSULE POLYSACCHARIDE EXPORT INNER-MEMBRANE PROTEIN CTRC"/>
    <property type="match status" value="1"/>
</dbReference>
<dbReference type="PANTHER" id="PTHR30413">
    <property type="entry name" value="INNER MEMBRANE TRANSPORT PERMEASE"/>
    <property type="match status" value="1"/>
</dbReference>
<feature type="transmembrane region" description="Helical" evidence="9">
    <location>
        <begin position="56"/>
        <end position="76"/>
    </location>
</feature>
<feature type="transmembrane region" description="Helical" evidence="9">
    <location>
        <begin position="139"/>
        <end position="160"/>
    </location>
</feature>
<feature type="transmembrane region" description="Helical" evidence="9">
    <location>
        <begin position="88"/>
        <end position="106"/>
    </location>
</feature>
<evidence type="ECO:0000256" key="5">
    <source>
        <dbReference type="ARBA" id="ARBA00022692"/>
    </source>
</evidence>
<reference evidence="12" key="1">
    <citation type="submission" date="2018-05" db="EMBL/GenBank/DDBJ databases">
        <authorList>
            <person name="Du Z."/>
            <person name="Wang X."/>
        </authorList>
    </citation>
    <scope>NUCLEOTIDE SEQUENCE [LARGE SCALE GENOMIC DNA]</scope>
    <source>
        <strain evidence="12">CQN31</strain>
    </source>
</reference>
<organism evidence="11 12">
    <name type="scientific">Falsiroseomonas bella</name>
    <dbReference type="NCBI Taxonomy" id="2184016"/>
    <lineage>
        <taxon>Bacteria</taxon>
        <taxon>Pseudomonadati</taxon>
        <taxon>Pseudomonadota</taxon>
        <taxon>Alphaproteobacteria</taxon>
        <taxon>Acetobacterales</taxon>
        <taxon>Roseomonadaceae</taxon>
        <taxon>Falsiroseomonas</taxon>
    </lineage>
</organism>
<dbReference type="InterPro" id="IPR013525">
    <property type="entry name" value="ABC2_TM"/>
</dbReference>
<dbReference type="GO" id="GO:0015920">
    <property type="term" value="P:lipopolysaccharide transport"/>
    <property type="evidence" value="ECO:0007669"/>
    <property type="project" value="TreeGrafter"/>
</dbReference>
<feature type="transmembrane region" description="Helical" evidence="9">
    <location>
        <begin position="198"/>
        <end position="214"/>
    </location>
</feature>